<organism evidence="1 2">
    <name type="scientific">Actinomadura barringtoniae</name>
    <dbReference type="NCBI Taxonomy" id="1427535"/>
    <lineage>
        <taxon>Bacteria</taxon>
        <taxon>Bacillati</taxon>
        <taxon>Actinomycetota</taxon>
        <taxon>Actinomycetes</taxon>
        <taxon>Streptosporangiales</taxon>
        <taxon>Thermomonosporaceae</taxon>
        <taxon>Actinomadura</taxon>
    </lineage>
</organism>
<proteinExistence type="predicted"/>
<dbReference type="EMBL" id="JAGEOJ010000023">
    <property type="protein sequence ID" value="MBO2453857.1"/>
    <property type="molecule type" value="Genomic_DNA"/>
</dbReference>
<comment type="caution">
    <text evidence="1">The sequence shown here is derived from an EMBL/GenBank/DDBJ whole genome shotgun (WGS) entry which is preliminary data.</text>
</comment>
<evidence type="ECO:0008006" key="3">
    <source>
        <dbReference type="Google" id="ProtNLM"/>
    </source>
</evidence>
<gene>
    <name evidence="1" type="ORF">J4573_42675</name>
</gene>
<dbReference type="Proteomes" id="UP000669179">
    <property type="component" value="Unassembled WGS sequence"/>
</dbReference>
<keyword evidence="2" id="KW-1185">Reference proteome</keyword>
<dbReference type="InterPro" id="IPR016024">
    <property type="entry name" value="ARM-type_fold"/>
</dbReference>
<accession>A0A939PKA1</accession>
<name>A0A939PKA1_9ACTN</name>
<evidence type="ECO:0000313" key="1">
    <source>
        <dbReference type="EMBL" id="MBO2453857.1"/>
    </source>
</evidence>
<evidence type="ECO:0000313" key="2">
    <source>
        <dbReference type="Proteomes" id="UP000669179"/>
    </source>
</evidence>
<dbReference type="Gene3D" id="1.25.10.10">
    <property type="entry name" value="Leucine-rich Repeat Variant"/>
    <property type="match status" value="1"/>
</dbReference>
<protein>
    <recommendedName>
        <fullName evidence="3">HEAT repeat domain-containing protein</fullName>
    </recommendedName>
</protein>
<reference evidence="1" key="1">
    <citation type="submission" date="2021-03" db="EMBL/GenBank/DDBJ databases">
        <authorList>
            <person name="Kanchanasin P."/>
            <person name="Saeng-In P."/>
            <person name="Phongsopitanun W."/>
            <person name="Yuki M."/>
            <person name="Kudo T."/>
            <person name="Ohkuma M."/>
            <person name="Tanasupawat S."/>
        </authorList>
    </citation>
    <scope>NUCLEOTIDE SEQUENCE</scope>
    <source>
        <strain evidence="1">GKU 128</strain>
    </source>
</reference>
<sequence length="53" mass="6149">MLFMWALGLLGDPADFGNFRDLAAEPTLRRLQHDPDEQVRKFATRGLARIHRK</sequence>
<dbReference type="SUPFAM" id="SSF48371">
    <property type="entry name" value="ARM repeat"/>
    <property type="match status" value="1"/>
</dbReference>
<dbReference type="AlphaFoldDB" id="A0A939PKA1"/>
<dbReference type="RefSeq" id="WP_208261885.1">
    <property type="nucleotide sequence ID" value="NZ_JAGEOJ010000023.1"/>
</dbReference>
<dbReference type="InterPro" id="IPR011989">
    <property type="entry name" value="ARM-like"/>
</dbReference>